<protein>
    <submittedName>
        <fullName evidence="1">Uncharacterized protein</fullName>
    </submittedName>
</protein>
<name>G1D5H3_9CAUD</name>
<evidence type="ECO:0000313" key="2">
    <source>
        <dbReference type="Proteomes" id="UP000008418"/>
    </source>
</evidence>
<accession>G1D5H3</accession>
<sequence length="25" mass="2688">MNPLVFIIVLFLMALALAILVNGTT</sequence>
<evidence type="ECO:0000313" key="1">
    <source>
        <dbReference type="EMBL" id="AEK10021.1"/>
    </source>
</evidence>
<proteinExistence type="predicted"/>
<reference evidence="1 2" key="1">
    <citation type="journal article" date="2011" name="PLoS ONE">
        <title>Cluster K Mycobacteriophages: Insights into the Evolutionary Origins of Mycobacteriophage TM4.</title>
        <authorList>
            <person name="Pope W.H."/>
            <person name="Ferreira C.M."/>
            <person name="Jacobs-Sera D."/>
            <person name="Benjamin R.C."/>
            <person name="Davis A.J."/>
            <person name="Dejong R.J."/>
            <person name="Elgin S.C."/>
            <person name="Guilfoile F.R."/>
            <person name="Forsyth M.H."/>
            <person name="Harris A.D."/>
            <person name="Harvey S.E."/>
            <person name="Hughes L.E."/>
            <person name="Hynes P.M."/>
            <person name="Jackson A.S."/>
            <person name="Jalal M.D."/>
            <person name="Macmurray E.A."/>
            <person name="Manley C.M."/>
            <person name="McDonough M.J."/>
            <person name="Mosier J.L."/>
            <person name="Osterbann L.J."/>
            <person name="Rabinowitz H.S."/>
            <person name="Rhyan C.N."/>
            <person name="Russell D.A."/>
            <person name="Saha M.S."/>
            <person name="Shaffer C.D."/>
            <person name="Simon S.E."/>
            <person name="Sims E.F."/>
            <person name="Tovar I.G."/>
            <person name="Weisser E.G."/>
            <person name="Wertz J.T."/>
            <person name="Weston-Hafer K.A."/>
            <person name="Williamson K.E."/>
            <person name="Zhang B."/>
            <person name="Cresawn S.G."/>
            <person name="Jain P."/>
            <person name="Piuri M."/>
            <person name="Jacobs W.R.Jr."/>
            <person name="Hendrix R.W."/>
            <person name="Hatfull G.F."/>
        </authorList>
    </citation>
    <scope>NUCLEOTIDE SEQUENCE [LARGE SCALE GENOMIC DNA]</scope>
    <source>
        <strain evidence="1">Rey</strain>
    </source>
</reference>
<dbReference type="Proteomes" id="UP000008418">
    <property type="component" value="Segment"/>
</dbReference>
<dbReference type="KEGG" id="vg:40081046"/>
<dbReference type="RefSeq" id="YP_009605101.1">
    <property type="nucleotide sequence ID" value="NC_041971.1"/>
</dbReference>
<gene>
    <name evidence="1" type="primary">133</name>
    <name evidence="1" type="ORF">PBI_REY_133</name>
</gene>
<keyword evidence="2" id="KW-1185">Reference proteome</keyword>
<dbReference type="EMBL" id="JF937105">
    <property type="protein sequence ID" value="AEK10021.1"/>
    <property type="molecule type" value="Genomic_DNA"/>
</dbReference>
<organism evidence="1 2">
    <name type="scientific">Mycobacterium phage Rey</name>
    <dbReference type="NCBI Taxonomy" id="1034115"/>
    <lineage>
        <taxon>Viruses</taxon>
        <taxon>Duplodnaviria</taxon>
        <taxon>Heunggongvirae</taxon>
        <taxon>Uroviricota</taxon>
        <taxon>Caudoviricetes</taxon>
        <taxon>Vilmaviridae</taxon>
        <taxon>Mclasvirinae</taxon>
        <taxon>Reyvirus</taxon>
        <taxon>Reyvirus rey</taxon>
    </lineage>
</organism>
<dbReference type="GeneID" id="40081046"/>